<dbReference type="Proteomes" id="UP001429354">
    <property type="component" value="Unassembled WGS sequence"/>
</dbReference>
<keyword evidence="1" id="KW-0808">Transferase</keyword>
<dbReference type="PANTHER" id="PTHR43861">
    <property type="entry name" value="TRANS-ACONITATE 2-METHYLTRANSFERASE-RELATED"/>
    <property type="match status" value="1"/>
</dbReference>
<keyword evidence="2" id="KW-1185">Reference proteome</keyword>
<name>A0ABX0AEV0_9GAMM</name>
<dbReference type="PANTHER" id="PTHR43861:SF1">
    <property type="entry name" value="TRANS-ACONITATE 2-METHYLTRANSFERASE"/>
    <property type="match status" value="1"/>
</dbReference>
<dbReference type="GO" id="GO:0032259">
    <property type="term" value="P:methylation"/>
    <property type="evidence" value="ECO:0007669"/>
    <property type="project" value="UniProtKB-KW"/>
</dbReference>
<evidence type="ECO:0000313" key="1">
    <source>
        <dbReference type="EMBL" id="NDK40144.1"/>
    </source>
</evidence>
<proteinExistence type="predicted"/>
<reference evidence="1 2" key="1">
    <citation type="submission" date="2018-07" db="EMBL/GenBank/DDBJ databases">
        <title>Whole genome Sequencing of Pseudoxanthomonas gei KCTC 32298 (T).</title>
        <authorList>
            <person name="Kumar S."/>
            <person name="Bansal K."/>
            <person name="Kaur A."/>
            <person name="Patil P."/>
            <person name="Sharma S."/>
            <person name="Patil P.B."/>
        </authorList>
    </citation>
    <scope>NUCLEOTIDE SEQUENCE [LARGE SCALE GENOMIC DNA]</scope>
    <source>
        <strain evidence="1 2">KCTC 32298</strain>
    </source>
</reference>
<evidence type="ECO:0000313" key="2">
    <source>
        <dbReference type="Proteomes" id="UP001429354"/>
    </source>
</evidence>
<keyword evidence="1" id="KW-0489">Methyltransferase</keyword>
<sequence>MSELIKKILGLEAGGELAPLASTAVHSGLPPVDSMALGLHDAVLSGWYLNDSNEVFKGVGISAEDVVVDVGCGDGGALNFCAARGAHLIGVDIDPAVIAHVQKRLEGSAARKMEFMLIESPTLPVADATASRVICTEVLEHVDDPAQVMAELARIGKPGARYLLSVPDALQENLQKQVAPDSYFQKPNHVRIISREDFESLVRDAGLVVEQHDYYGFFWSIWWAMFWTAKVDLSNPVHPLLDQWSRTWQALLETEGGMDLKHKLDAFMPKSQVIVASKPMTPAA</sequence>
<dbReference type="RefSeq" id="WP_162350808.1">
    <property type="nucleotide sequence ID" value="NZ_QOVG01000012.1"/>
</dbReference>
<accession>A0ABX0AEV0</accession>
<dbReference type="SUPFAM" id="SSF53335">
    <property type="entry name" value="S-adenosyl-L-methionine-dependent methyltransferases"/>
    <property type="match status" value="1"/>
</dbReference>
<dbReference type="CDD" id="cd02440">
    <property type="entry name" value="AdoMet_MTases"/>
    <property type="match status" value="1"/>
</dbReference>
<organism evidence="1 2">
    <name type="scientific">Pseudoxanthomonas gei</name>
    <dbReference type="NCBI Taxonomy" id="1383030"/>
    <lineage>
        <taxon>Bacteria</taxon>
        <taxon>Pseudomonadati</taxon>
        <taxon>Pseudomonadota</taxon>
        <taxon>Gammaproteobacteria</taxon>
        <taxon>Lysobacterales</taxon>
        <taxon>Lysobacteraceae</taxon>
        <taxon>Pseudoxanthomonas</taxon>
    </lineage>
</organism>
<dbReference type="Gene3D" id="3.40.50.150">
    <property type="entry name" value="Vaccinia Virus protein VP39"/>
    <property type="match status" value="1"/>
</dbReference>
<protein>
    <submittedName>
        <fullName evidence="1">Class I SAM-dependent methyltransferase</fullName>
    </submittedName>
</protein>
<comment type="caution">
    <text evidence="1">The sequence shown here is derived from an EMBL/GenBank/DDBJ whole genome shotgun (WGS) entry which is preliminary data.</text>
</comment>
<dbReference type="GO" id="GO:0008168">
    <property type="term" value="F:methyltransferase activity"/>
    <property type="evidence" value="ECO:0007669"/>
    <property type="project" value="UniProtKB-KW"/>
</dbReference>
<dbReference type="EMBL" id="QOVG01000012">
    <property type="protein sequence ID" value="NDK40144.1"/>
    <property type="molecule type" value="Genomic_DNA"/>
</dbReference>
<gene>
    <name evidence="1" type="ORF">DT603_14975</name>
</gene>
<dbReference type="Pfam" id="PF13489">
    <property type="entry name" value="Methyltransf_23"/>
    <property type="match status" value="1"/>
</dbReference>
<dbReference type="InterPro" id="IPR029063">
    <property type="entry name" value="SAM-dependent_MTases_sf"/>
</dbReference>